<reference evidence="1 2" key="5">
    <citation type="journal article" date="1997" name="Virology">
        <title>Analysis of 74 kb of DNA located at the right end of the 330-kb chlorella virus PBCV-1 genome.</title>
        <authorList>
            <person name="Li Y."/>
            <person name="Lu Z."/>
            <person name="Sun L."/>
            <person name="Ropp S."/>
            <person name="Kutish G.F."/>
            <person name="Rock D.L."/>
            <person name="Van Etten J.L."/>
        </authorList>
    </citation>
    <scope>NUCLEOTIDE SEQUENCE [LARGE SCALE GENOMIC DNA]</scope>
</reference>
<proteinExistence type="predicted"/>
<accession>Q84574</accession>
<reference evidence="1 2" key="2">
    <citation type="journal article" date="1995" name="Virology">
        <title>Analysis of 43 kb of the Chlorella virus PBCV-1 330-kb genome: map positions 45 to 88.</title>
        <authorList>
            <person name="Li Y."/>
            <person name="Lu Z."/>
            <person name="Burbank D.E."/>
            <person name="Kutish G.F."/>
            <person name="Rock D.L."/>
            <person name="Van Etten J.L."/>
        </authorList>
    </citation>
    <scope>NUCLEOTIDE SEQUENCE [LARGE SCALE GENOMIC DNA]</scope>
</reference>
<reference evidence="1 2" key="8">
    <citation type="journal article" date="2010" name="J. Virol.">
        <title>Microarray analysis of Paramecium bursaria chlorella virus 1 transcription.</title>
        <authorList>
            <person name="Yanai-Balser G.M."/>
            <person name="Duncan G.A."/>
            <person name="Eudy J.D."/>
            <person name="Wang D."/>
            <person name="Li X."/>
            <person name="Agarkova I.V."/>
            <person name="Dunigan D.D."/>
            <person name="Van Etten J.L."/>
        </authorList>
    </citation>
    <scope>NUCLEOTIDE SEQUENCE [LARGE SCALE GENOMIC DNA]</scope>
</reference>
<dbReference type="Proteomes" id="UP000000862">
    <property type="component" value="Segment"/>
</dbReference>
<reference evidence="1 2" key="3">
    <citation type="journal article" date="1996" name="Virology">
        <title>Analysis of 94 kb of the chlorella virus PBCV-1 330-kb genome: map positions 88 to 182.</title>
        <authorList>
            <person name="Lu Z."/>
            <person name="Li Y."/>
            <person name="Que Q."/>
            <person name="Kutish G.F."/>
            <person name="Rock D.L."/>
            <person name="Van Etten J.L."/>
        </authorList>
    </citation>
    <scope>NUCLEOTIDE SEQUENCE [LARGE SCALE GENOMIC DNA]</scope>
</reference>
<organismHost>
    <name type="scientific">Chlorella</name>
    <dbReference type="NCBI Taxonomy" id="3071"/>
</organismHost>
<dbReference type="GeneID" id="918456"/>
<name>Q84574_PBCV1</name>
<evidence type="ECO:0000313" key="1">
    <source>
        <dbReference type="EMBL" id="AAC96625.2"/>
    </source>
</evidence>
<reference evidence="1 2" key="7">
    <citation type="journal article" date="2000" name="Virology">
        <title>Characterization of a beta-1,3-glucanase encoded by chlorella virus PBCV-1.</title>
        <authorList>
            <person name="Sun L."/>
            <person name="Gurnon J.R."/>
            <person name="Adams B.J."/>
            <person name="Graves M.V."/>
            <person name="Van Etten J.L."/>
        </authorList>
    </citation>
    <scope>NUCLEOTIDE SEQUENCE [LARGE SCALE GENOMIC DNA]</scope>
</reference>
<keyword evidence="2" id="KW-1185">Reference proteome</keyword>
<reference evidence="1 2" key="4">
    <citation type="journal article" date="1996" name="Virology">
        <title>Analysis of 76 kb of the chlorella virus PBCV-1 330-kb genome: map positions 182 to 258.</title>
        <authorList>
            <person name="Kutish G.F."/>
            <person name="Li Y."/>
            <person name="Lu Z."/>
            <person name="Furuta M."/>
            <person name="Rock D.L."/>
            <person name="Van Etten J.L."/>
        </authorList>
    </citation>
    <scope>NUCLEOTIDE SEQUENCE [LARGE SCALE GENOMIC DNA]</scope>
</reference>
<dbReference type="KEGG" id="vg:918456"/>
<evidence type="ECO:0000313" key="2">
    <source>
        <dbReference type="Proteomes" id="UP000000862"/>
    </source>
</evidence>
<dbReference type="EMBL" id="JF411744">
    <property type="protein sequence ID" value="AAC96625.2"/>
    <property type="molecule type" value="Genomic_DNA"/>
</dbReference>
<reference evidence="1 2" key="6">
    <citation type="journal article" date="1999" name="Virology">
        <title>Chlorella virus PBCV-1 encodes a functional homospermidine synthase.</title>
        <authorList>
            <person name="Kaiser A."/>
            <person name="Vollmert M."/>
            <person name="Tholl D."/>
            <person name="Graves M.V."/>
            <person name="Gurnon J.R."/>
            <person name="Xing W."/>
            <person name="Lisec A.D."/>
            <person name="Nickerson K.W."/>
            <person name="Van Etten J.L."/>
        </authorList>
    </citation>
    <scope>NUCLEOTIDE SEQUENCE [LARGE SCALE GENOMIC DNA]</scope>
</reference>
<sequence>MVRWCGERYFLNECHFIYQHTIVHINVEKIKTYIMFDYTSEILPQPLYVPNNSPSKNFPFREPIKLSESGCEKPPLPSSNATSVEYKLFVKFCKEYRKEIYKTVTGEILGEILKNDGKTSIIVHAPVKSGKRSFVELCMSITKIPPDEDLKNDMGLDPDFNLDMCKYEKQFFITSLVRKADEEQLKEISNFNIDTNALSSLKGSTTSKTTKINSSVFTLLNKLYDKNSEKSIIDYLKECEQQLPNSYVRVRRNKKKSNDTDSDTEGNMDVVSESKTYKQLREYADKMNNLKSEQMDYNHHSPIVHIDESDYGTNSDGLMAIIWRFLSGEHFKGSVVLYSATPYETIAGIGNTITPNDMENFKKHLVTFTPPHGYCGAEMFIKHKLLVKAEPFFEFTNNQLRFSEQGNAIIRGAKECVAKCSKRNIIMLRISTKGKIRPELKEKDNKTVCTEMGKIYGINGQNVDICFYYDEDGAKKDIFSEKKKEFPESFKRIMWGKRENEKHDEKNIKTDDDEWKTIDEAFPVDNGKVYILIIDQVCARSTELKFHDRIFAYHDYRDFESCAVSTITQAQERVAHYSQAYGGYFQPIYIFGDVEAMEISASENDYNETMKVLSHRVKKIKGRTSTNSKTSRSSGFIEYTTRDYDVIIDNWEITNKESLKEVKPIAPSEYEEFIKTKVEQGELGNVFNKKTIRKIKTTKTVIGHFDKKVGMYCAKLDKAGKNFTLVNDNELTLEDKTLKTLKTPMYGRPYVYEYVEKRKLGVTTDSSVRVTPCYKDGRFGVDILWPHNDDIYINEDAKKIYNTIDISINDNSINENSTDDNLTIDVTKHSMYKLFFT</sequence>
<protein>
    <submittedName>
        <fullName evidence="1">Uncharacterized protein</fullName>
    </submittedName>
</protein>
<gene>
    <name evidence="1" type="primary">A256/257L</name>
</gene>
<reference evidence="1 2" key="1">
    <citation type="journal article" date="1995" name="Virology">
        <title>Analysis of 45 kb of DNA located at the left end of the chlorella virus PBCV-1 genome.</title>
        <authorList>
            <person name="Lu Z."/>
            <person name="Li Y."/>
            <person name="Zhang Y."/>
            <person name="Kutish G.F."/>
            <person name="Rock D.L."/>
            <person name="Van Etten J.L."/>
        </authorList>
    </citation>
    <scope>NUCLEOTIDE SEQUENCE [LARGE SCALE GENOMIC DNA]</scope>
</reference>
<organism evidence="1 2">
    <name type="scientific">Paramecium bursaria Chlorella virus 1</name>
    <name type="common">PBCV-1</name>
    <dbReference type="NCBI Taxonomy" id="10506"/>
    <lineage>
        <taxon>Viruses</taxon>
        <taxon>Varidnaviria</taxon>
        <taxon>Bamfordvirae</taxon>
        <taxon>Nucleocytoviricota</taxon>
        <taxon>Megaviricetes</taxon>
        <taxon>Algavirales</taxon>
        <taxon>Phycodnaviridae</taxon>
        <taxon>Chlorovirus</taxon>
        <taxon>Chlorovirus vanettense</taxon>
    </lineage>
</organism>
<dbReference type="RefSeq" id="NP_048608.2">
    <property type="nucleotide sequence ID" value="NC_000852.5"/>
</dbReference>